<keyword evidence="7" id="KW-1133">Transmembrane helix</keyword>
<proteinExistence type="inferred from homology"/>
<dbReference type="PROSITE" id="PS00146">
    <property type="entry name" value="BETA_LACTAMASE_A"/>
    <property type="match status" value="1"/>
</dbReference>
<keyword evidence="7" id="KW-0812">Transmembrane</keyword>
<feature type="domain" description="Beta-lactamase class A catalytic" evidence="8">
    <location>
        <begin position="87"/>
        <end position="338"/>
    </location>
</feature>
<evidence type="ECO:0000313" key="10">
    <source>
        <dbReference type="Proteomes" id="UP000267077"/>
    </source>
</evidence>
<evidence type="ECO:0000256" key="7">
    <source>
        <dbReference type="SAM" id="Phobius"/>
    </source>
</evidence>
<accession>A0A3S0RGC4</accession>
<dbReference type="NCBIfam" id="NF033103">
    <property type="entry name" value="bla_class_A"/>
    <property type="match status" value="1"/>
</dbReference>
<feature type="transmembrane region" description="Helical" evidence="7">
    <location>
        <begin position="37"/>
        <end position="56"/>
    </location>
</feature>
<dbReference type="Gene3D" id="3.40.710.10">
    <property type="entry name" value="DD-peptidase/beta-lactamase superfamily"/>
    <property type="match status" value="1"/>
</dbReference>
<dbReference type="GO" id="GO:0008800">
    <property type="term" value="F:beta-lactamase activity"/>
    <property type="evidence" value="ECO:0007669"/>
    <property type="project" value="UniProtKB-UniRule"/>
</dbReference>
<evidence type="ECO:0000256" key="5">
    <source>
        <dbReference type="ARBA" id="ARBA00023251"/>
    </source>
</evidence>
<comment type="caution">
    <text evidence="9">The sequence shown here is derived from an EMBL/GenBank/DDBJ whole genome shotgun (WGS) entry which is preliminary data.</text>
</comment>
<dbReference type="EC" id="3.5.2.6" evidence="3 6"/>
<evidence type="ECO:0000259" key="8">
    <source>
        <dbReference type="Pfam" id="PF13354"/>
    </source>
</evidence>
<evidence type="ECO:0000256" key="3">
    <source>
        <dbReference type="ARBA" id="ARBA00012865"/>
    </source>
</evidence>
<name>A0A3S0RGC4_9GAMM</name>
<dbReference type="Pfam" id="PF13354">
    <property type="entry name" value="Beta-lactamase2"/>
    <property type="match status" value="1"/>
</dbReference>
<dbReference type="InterPro" id="IPR045155">
    <property type="entry name" value="Beta-lactam_cat"/>
</dbReference>
<keyword evidence="7" id="KW-0472">Membrane</keyword>
<dbReference type="PANTHER" id="PTHR35333">
    <property type="entry name" value="BETA-LACTAMASE"/>
    <property type="match status" value="1"/>
</dbReference>
<dbReference type="Proteomes" id="UP000267077">
    <property type="component" value="Unassembled WGS sequence"/>
</dbReference>
<comment type="similarity">
    <text evidence="2 6">Belongs to the class-A beta-lactamase family.</text>
</comment>
<evidence type="ECO:0000256" key="1">
    <source>
        <dbReference type="ARBA" id="ARBA00001526"/>
    </source>
</evidence>
<dbReference type="AlphaFoldDB" id="A0A3S0RGC4"/>
<dbReference type="InterPro" id="IPR000871">
    <property type="entry name" value="Beta-lactam_class-A"/>
</dbReference>
<evidence type="ECO:0000256" key="4">
    <source>
        <dbReference type="ARBA" id="ARBA00022801"/>
    </source>
</evidence>
<keyword evidence="10" id="KW-1185">Reference proteome</keyword>
<gene>
    <name evidence="9" type="primary">bla</name>
    <name evidence="9" type="ORF">EKH79_02195</name>
</gene>
<evidence type="ECO:0000256" key="6">
    <source>
        <dbReference type="RuleBase" id="RU361140"/>
    </source>
</evidence>
<dbReference type="EMBL" id="RYZR01000002">
    <property type="protein sequence ID" value="RUL66649.1"/>
    <property type="molecule type" value="Genomic_DNA"/>
</dbReference>
<dbReference type="SUPFAM" id="SSF56601">
    <property type="entry name" value="beta-lactamase/transpeptidase-like"/>
    <property type="match status" value="1"/>
</dbReference>
<dbReference type="InterPro" id="IPR012338">
    <property type="entry name" value="Beta-lactam/transpept-like"/>
</dbReference>
<dbReference type="GO" id="GO:0046677">
    <property type="term" value="P:response to antibiotic"/>
    <property type="evidence" value="ECO:0007669"/>
    <property type="project" value="UniProtKB-UniRule"/>
</dbReference>
<keyword evidence="5 6" id="KW-0046">Antibiotic resistance</keyword>
<evidence type="ECO:0000313" key="9">
    <source>
        <dbReference type="EMBL" id="RUL66649.1"/>
    </source>
</evidence>
<evidence type="ECO:0000256" key="2">
    <source>
        <dbReference type="ARBA" id="ARBA00009009"/>
    </source>
</evidence>
<organism evidence="9 10">
    <name type="scientific">Dyella dinghuensis</name>
    <dbReference type="NCBI Taxonomy" id="1920169"/>
    <lineage>
        <taxon>Bacteria</taxon>
        <taxon>Pseudomonadati</taxon>
        <taxon>Pseudomonadota</taxon>
        <taxon>Gammaproteobacteria</taxon>
        <taxon>Lysobacterales</taxon>
        <taxon>Rhodanobacteraceae</taxon>
        <taxon>Dyella</taxon>
    </lineage>
</organism>
<reference evidence="9 10" key="1">
    <citation type="submission" date="2018-12" db="EMBL/GenBank/DDBJ databases">
        <title>Dyella dinghuensis sp. nov. DHOA06 and Dyella choica sp. nov. 4M-K27, isolated from forest soil.</title>
        <authorList>
            <person name="Qiu L.-H."/>
            <person name="Gao Z.-H."/>
        </authorList>
    </citation>
    <scope>NUCLEOTIDE SEQUENCE [LARGE SCALE GENOMIC DNA]</scope>
    <source>
        <strain evidence="9 10">DHOA06</strain>
    </source>
</reference>
<dbReference type="PRINTS" id="PR00118">
    <property type="entry name" value="BLACTAMASEA"/>
</dbReference>
<dbReference type="InterPro" id="IPR023650">
    <property type="entry name" value="Beta-lactam_class-A_AS"/>
</dbReference>
<dbReference type="PANTHER" id="PTHR35333:SF3">
    <property type="entry name" value="BETA-LACTAMASE-TYPE TRANSPEPTIDASE FOLD CONTAINING PROTEIN"/>
    <property type="match status" value="1"/>
</dbReference>
<keyword evidence="4 6" id="KW-0378">Hydrolase</keyword>
<protein>
    <recommendedName>
        <fullName evidence="3 6">Beta-lactamase</fullName>
        <ecNumber evidence="3 6">3.5.2.6</ecNumber>
    </recommendedName>
</protein>
<sequence length="365" mass="38866">MTAINGPSGARALPCSDASIRIPTLTLKDLVMTRKKAGLLLATLLLPALTALPMIASAASPSATQARATLQAQIDALAKRALPGAFGIAVLDLQSGDTWQVNADKAYPMMSVFKAPVAATVLSRIEHGQNTMDQTVTVTRADLGYGPIRDQFKGEQMTFTVRQLLAAAVSKSDNSAVNALVRLVGGPTIVTAYLREHGITGMRVDRDEAGIGRLFEDLGPGDSLPANETETEQNERYKRGYARFMADPGNRSTPVAAAAFLQKLWHNELLSPASSKYLLDLMYAQTLTHRLRGGLPPGVKLADKSGTSDDINGLSAAYNDIGIMVWPDGHAVIVAAFMSGSNAPPKQRDAMYAELARDVAKATHP</sequence>
<dbReference type="GO" id="GO:0030655">
    <property type="term" value="P:beta-lactam antibiotic catabolic process"/>
    <property type="evidence" value="ECO:0007669"/>
    <property type="project" value="InterPro"/>
</dbReference>
<comment type="catalytic activity">
    <reaction evidence="1 6">
        <text>a beta-lactam + H2O = a substituted beta-amino acid</text>
        <dbReference type="Rhea" id="RHEA:20401"/>
        <dbReference type="ChEBI" id="CHEBI:15377"/>
        <dbReference type="ChEBI" id="CHEBI:35627"/>
        <dbReference type="ChEBI" id="CHEBI:140347"/>
        <dbReference type="EC" id="3.5.2.6"/>
    </reaction>
</comment>